<dbReference type="SUPFAM" id="SSF56784">
    <property type="entry name" value="HAD-like"/>
    <property type="match status" value="1"/>
</dbReference>
<dbReference type="InterPro" id="IPR036412">
    <property type="entry name" value="HAD-like_sf"/>
</dbReference>
<dbReference type="InterPro" id="IPR023214">
    <property type="entry name" value="HAD_sf"/>
</dbReference>
<comment type="caution">
    <text evidence="2">The sequence shown here is derived from an EMBL/GenBank/DDBJ whole genome shotgun (WGS) entry which is preliminary data.</text>
</comment>
<dbReference type="Proteomes" id="UP000698800">
    <property type="component" value="Unassembled WGS sequence"/>
</dbReference>
<protein>
    <recommendedName>
        <fullName evidence="4">Haloacid dehalogenase</fullName>
    </recommendedName>
</protein>
<dbReference type="GO" id="GO:0016787">
    <property type="term" value="F:hydrolase activity"/>
    <property type="evidence" value="ECO:0007669"/>
    <property type="project" value="UniProtKB-KW"/>
</dbReference>
<dbReference type="Gene3D" id="3.40.50.1000">
    <property type="entry name" value="HAD superfamily/HAD-like"/>
    <property type="match status" value="1"/>
</dbReference>
<reference evidence="2" key="1">
    <citation type="submission" date="2021-03" db="EMBL/GenBank/DDBJ databases">
        <title>Comparative genomics and phylogenomic investigation of the class Geoglossomycetes provide insights into ecological specialization and systematics.</title>
        <authorList>
            <person name="Melie T."/>
            <person name="Pirro S."/>
            <person name="Miller A.N."/>
            <person name="Quandt A."/>
        </authorList>
    </citation>
    <scope>NUCLEOTIDE SEQUENCE</scope>
    <source>
        <strain evidence="2">GBOQ0MN5Z8</strain>
    </source>
</reference>
<dbReference type="OrthoDB" id="444127at2759"/>
<dbReference type="InterPro" id="IPR051540">
    <property type="entry name" value="S-2-haloacid_dehalogenase"/>
</dbReference>
<evidence type="ECO:0000313" key="3">
    <source>
        <dbReference type="Proteomes" id="UP000698800"/>
    </source>
</evidence>
<evidence type="ECO:0008006" key="4">
    <source>
        <dbReference type="Google" id="ProtNLM"/>
    </source>
</evidence>
<dbReference type="Gene3D" id="1.10.150.750">
    <property type="match status" value="1"/>
</dbReference>
<evidence type="ECO:0000256" key="1">
    <source>
        <dbReference type="ARBA" id="ARBA00022801"/>
    </source>
</evidence>
<dbReference type="PANTHER" id="PTHR43316">
    <property type="entry name" value="HYDROLASE, HALOACID DELAHOGENASE-RELATED"/>
    <property type="match status" value="1"/>
</dbReference>
<sequence length="262" mass="28678">MSTSSPAKPKDLTTFTTLSFDIYGTLIDWSSGLLQHLSPLLTRTPSPTTPTTVLTSFHALESQLQRANPTLTYSTLLAQTYLLLARQLSADTNISTPALEAEAKAFGNSIGAWPAFPDTVSALESLGKRYTLIALSNVDRDSLQNSISGPLAPAPFAATYTAQDIGSYKPALRNFDYLLEHAREEFGCGKGELLHVAQSLWHDHVPAREVGLRSVWIAREGGGNRALGREEEGEGKVGYEWRFETLGEFAEEIERAFAEKET</sequence>
<keyword evidence="3" id="KW-1185">Reference proteome</keyword>
<keyword evidence="1" id="KW-0378">Hydrolase</keyword>
<proteinExistence type="predicted"/>
<dbReference type="PANTHER" id="PTHR43316:SF9">
    <property type="entry name" value="ACID DEHALOGENASE, PUTATIVE (AFU_ORTHOLOGUE AFUA_6G14460)-RELATED"/>
    <property type="match status" value="1"/>
</dbReference>
<accession>A0A9P8IAQ2</accession>
<gene>
    <name evidence="2" type="ORF">FGG08_004782</name>
</gene>
<organism evidence="2 3">
    <name type="scientific">Glutinoglossum americanum</name>
    <dbReference type="NCBI Taxonomy" id="1670608"/>
    <lineage>
        <taxon>Eukaryota</taxon>
        <taxon>Fungi</taxon>
        <taxon>Dikarya</taxon>
        <taxon>Ascomycota</taxon>
        <taxon>Pezizomycotina</taxon>
        <taxon>Geoglossomycetes</taxon>
        <taxon>Geoglossales</taxon>
        <taxon>Geoglossaceae</taxon>
        <taxon>Glutinoglossum</taxon>
    </lineage>
</organism>
<name>A0A9P8IAQ2_9PEZI</name>
<dbReference type="AlphaFoldDB" id="A0A9P8IAQ2"/>
<evidence type="ECO:0000313" key="2">
    <source>
        <dbReference type="EMBL" id="KAH0538645.1"/>
    </source>
</evidence>
<dbReference type="EMBL" id="JAGHQL010000101">
    <property type="protein sequence ID" value="KAH0538645.1"/>
    <property type="molecule type" value="Genomic_DNA"/>
</dbReference>